<accession>A0A556TX88</accession>
<name>A0A556TX88_BAGYA</name>
<organism evidence="2 3">
    <name type="scientific">Bagarius yarrelli</name>
    <name type="common">Goonch</name>
    <name type="synonym">Bagrus yarrelli</name>
    <dbReference type="NCBI Taxonomy" id="175774"/>
    <lineage>
        <taxon>Eukaryota</taxon>
        <taxon>Metazoa</taxon>
        <taxon>Chordata</taxon>
        <taxon>Craniata</taxon>
        <taxon>Vertebrata</taxon>
        <taxon>Euteleostomi</taxon>
        <taxon>Actinopterygii</taxon>
        <taxon>Neopterygii</taxon>
        <taxon>Teleostei</taxon>
        <taxon>Ostariophysi</taxon>
        <taxon>Siluriformes</taxon>
        <taxon>Sisoridae</taxon>
        <taxon>Sisorinae</taxon>
        <taxon>Bagarius</taxon>
    </lineage>
</organism>
<evidence type="ECO:0000256" key="1">
    <source>
        <dbReference type="SAM" id="MobiDB-lite"/>
    </source>
</evidence>
<protein>
    <submittedName>
        <fullName evidence="2">Uncharacterized protein</fullName>
    </submittedName>
</protein>
<dbReference type="AlphaFoldDB" id="A0A556TX88"/>
<gene>
    <name evidence="2" type="ORF">Baya_4001</name>
</gene>
<dbReference type="EMBL" id="VCAZ01000025">
    <property type="protein sequence ID" value="TSL04321.1"/>
    <property type="molecule type" value="Genomic_DNA"/>
</dbReference>
<evidence type="ECO:0000313" key="2">
    <source>
        <dbReference type="EMBL" id="TSL04321.1"/>
    </source>
</evidence>
<proteinExistence type="predicted"/>
<sequence length="94" mass="10112">MKIFYVYNDYDAGLPDGGALELGSIEQDSVMPQAKNSFPKGTSSHIQSTESGDSRLAPDSRPCISDDHKSSTAAAQWTENPRAHPTYFGPGGFC</sequence>
<reference evidence="2 3" key="1">
    <citation type="journal article" date="2019" name="Genome Biol. Evol.">
        <title>Whole-Genome Sequencing of the Giant Devil Catfish, Bagarius yarrelli.</title>
        <authorList>
            <person name="Jiang W."/>
            <person name="Lv Y."/>
            <person name="Cheng L."/>
            <person name="Yang K."/>
            <person name="Chao B."/>
            <person name="Wang X."/>
            <person name="Li Y."/>
            <person name="Pan X."/>
            <person name="You X."/>
            <person name="Zhang Y."/>
            <person name="Yang J."/>
            <person name="Li J."/>
            <person name="Zhang X."/>
            <person name="Liu S."/>
            <person name="Sun C."/>
            <person name="Yang J."/>
            <person name="Shi Q."/>
        </authorList>
    </citation>
    <scope>NUCLEOTIDE SEQUENCE [LARGE SCALE GENOMIC DNA]</scope>
    <source>
        <strain evidence="2">JWS20170419001</strain>
        <tissue evidence="2">Muscle</tissue>
    </source>
</reference>
<feature type="compositionally biased region" description="Polar residues" evidence="1">
    <location>
        <begin position="34"/>
        <end position="51"/>
    </location>
</feature>
<evidence type="ECO:0000313" key="3">
    <source>
        <dbReference type="Proteomes" id="UP000319801"/>
    </source>
</evidence>
<dbReference type="Proteomes" id="UP000319801">
    <property type="component" value="Unassembled WGS sequence"/>
</dbReference>
<feature type="compositionally biased region" description="Basic and acidic residues" evidence="1">
    <location>
        <begin position="52"/>
        <end position="70"/>
    </location>
</feature>
<feature type="region of interest" description="Disordered" evidence="1">
    <location>
        <begin position="30"/>
        <end position="94"/>
    </location>
</feature>
<keyword evidence="3" id="KW-1185">Reference proteome</keyword>
<comment type="caution">
    <text evidence="2">The sequence shown here is derived from an EMBL/GenBank/DDBJ whole genome shotgun (WGS) entry which is preliminary data.</text>
</comment>